<comment type="caution">
    <text evidence="1">The sequence shown here is derived from an EMBL/GenBank/DDBJ whole genome shotgun (WGS) entry which is preliminary data.</text>
</comment>
<gene>
    <name evidence="1" type="ORF">BJ322DRAFT_1017822</name>
</gene>
<reference evidence="1" key="1">
    <citation type="journal article" date="2020" name="Nat. Commun.">
        <title>Large-scale genome sequencing of mycorrhizal fungi provides insights into the early evolution of symbiotic traits.</title>
        <authorList>
            <person name="Miyauchi S."/>
            <person name="Kiss E."/>
            <person name="Kuo A."/>
            <person name="Drula E."/>
            <person name="Kohler A."/>
            <person name="Sanchez-Garcia M."/>
            <person name="Morin E."/>
            <person name="Andreopoulos B."/>
            <person name="Barry K.W."/>
            <person name="Bonito G."/>
            <person name="Buee M."/>
            <person name="Carver A."/>
            <person name="Chen C."/>
            <person name="Cichocki N."/>
            <person name="Clum A."/>
            <person name="Culley D."/>
            <person name="Crous P.W."/>
            <person name="Fauchery L."/>
            <person name="Girlanda M."/>
            <person name="Hayes R.D."/>
            <person name="Keri Z."/>
            <person name="LaButti K."/>
            <person name="Lipzen A."/>
            <person name="Lombard V."/>
            <person name="Magnuson J."/>
            <person name="Maillard F."/>
            <person name="Murat C."/>
            <person name="Nolan M."/>
            <person name="Ohm R.A."/>
            <person name="Pangilinan J."/>
            <person name="Pereira M.F."/>
            <person name="Perotto S."/>
            <person name="Peter M."/>
            <person name="Pfister S."/>
            <person name="Riley R."/>
            <person name="Sitrit Y."/>
            <person name="Stielow J.B."/>
            <person name="Szollosi G."/>
            <person name="Zifcakova L."/>
            <person name="Stursova M."/>
            <person name="Spatafora J.W."/>
            <person name="Tedersoo L."/>
            <person name="Vaario L.M."/>
            <person name="Yamada A."/>
            <person name="Yan M."/>
            <person name="Wang P."/>
            <person name="Xu J."/>
            <person name="Bruns T."/>
            <person name="Baldrian P."/>
            <person name="Vilgalys R."/>
            <person name="Dunand C."/>
            <person name="Henrissat B."/>
            <person name="Grigoriev I.V."/>
            <person name="Hibbett D."/>
            <person name="Nagy L.G."/>
            <person name="Martin F.M."/>
        </authorList>
    </citation>
    <scope>NUCLEOTIDE SEQUENCE</scope>
    <source>
        <strain evidence="1">UH-Tt-Lm1</strain>
    </source>
</reference>
<reference evidence="1" key="2">
    <citation type="submission" date="2020-11" db="EMBL/GenBank/DDBJ databases">
        <authorList>
            <consortium name="DOE Joint Genome Institute"/>
            <person name="Kuo A."/>
            <person name="Miyauchi S."/>
            <person name="Kiss E."/>
            <person name="Drula E."/>
            <person name="Kohler A."/>
            <person name="Sanchez-Garcia M."/>
            <person name="Andreopoulos B."/>
            <person name="Barry K.W."/>
            <person name="Bonito G."/>
            <person name="Buee M."/>
            <person name="Carver A."/>
            <person name="Chen C."/>
            <person name="Cichocki N."/>
            <person name="Clum A."/>
            <person name="Culley D."/>
            <person name="Crous P.W."/>
            <person name="Fauchery L."/>
            <person name="Girlanda M."/>
            <person name="Hayes R."/>
            <person name="Keri Z."/>
            <person name="Labutti K."/>
            <person name="Lipzen A."/>
            <person name="Lombard V."/>
            <person name="Magnuson J."/>
            <person name="Maillard F."/>
            <person name="Morin E."/>
            <person name="Murat C."/>
            <person name="Nolan M."/>
            <person name="Ohm R."/>
            <person name="Pangilinan J."/>
            <person name="Pereira M."/>
            <person name="Perotto S."/>
            <person name="Peter M."/>
            <person name="Riley R."/>
            <person name="Sitrit Y."/>
            <person name="Stielow B."/>
            <person name="Szollosi G."/>
            <person name="Zifcakova L."/>
            <person name="Stursova M."/>
            <person name="Spatafora J.W."/>
            <person name="Tedersoo L."/>
            <person name="Vaario L.-M."/>
            <person name="Yamada A."/>
            <person name="Yan M."/>
            <person name="Wang P."/>
            <person name="Xu J."/>
            <person name="Bruns T."/>
            <person name="Baldrian P."/>
            <person name="Vilgalys R."/>
            <person name="Henrissat B."/>
            <person name="Grigoriev I.V."/>
            <person name="Hibbett D."/>
            <person name="Nagy L.G."/>
            <person name="Martin F.M."/>
        </authorList>
    </citation>
    <scope>NUCLEOTIDE SEQUENCE</scope>
    <source>
        <strain evidence="1">UH-Tt-Lm1</strain>
    </source>
</reference>
<evidence type="ECO:0000313" key="2">
    <source>
        <dbReference type="Proteomes" id="UP000736335"/>
    </source>
</evidence>
<dbReference type="Proteomes" id="UP000736335">
    <property type="component" value="Unassembled WGS sequence"/>
</dbReference>
<protein>
    <submittedName>
        <fullName evidence="1">Uncharacterized protein</fullName>
    </submittedName>
</protein>
<name>A0A9P6HNV3_9AGAM</name>
<keyword evidence="2" id="KW-1185">Reference proteome</keyword>
<dbReference type="AlphaFoldDB" id="A0A9P6HNV3"/>
<accession>A0A9P6HNV3</accession>
<evidence type="ECO:0000313" key="1">
    <source>
        <dbReference type="EMBL" id="KAF9791294.1"/>
    </source>
</evidence>
<dbReference type="EMBL" id="WIUZ02000002">
    <property type="protein sequence ID" value="KAF9791294.1"/>
    <property type="molecule type" value="Genomic_DNA"/>
</dbReference>
<organism evidence="1 2">
    <name type="scientific">Thelephora terrestris</name>
    <dbReference type="NCBI Taxonomy" id="56493"/>
    <lineage>
        <taxon>Eukaryota</taxon>
        <taxon>Fungi</taxon>
        <taxon>Dikarya</taxon>
        <taxon>Basidiomycota</taxon>
        <taxon>Agaricomycotina</taxon>
        <taxon>Agaricomycetes</taxon>
        <taxon>Thelephorales</taxon>
        <taxon>Thelephoraceae</taxon>
        <taxon>Thelephora</taxon>
    </lineage>
</organism>
<sequence length="276" mass="30339">MATYCGSQNSSEAPKIPIENLGDLVSASTTFETLKLGPTCSKEGPFARRWNLSGDSGSDSVTAMKLWFRRSEEINRIHVGGKRGSTWTGARSCASIIVWSSQRSGLETKPCSADRTQFNPERYTCVASREAAFFEHDIFREKSALIGVLPLHKVFSLLPRSANHGQDQLHSTFDLPAGIILLKTTEGNTSGEPLGRRFSTGTTESINAQGWYHGTSNLALVIPQGIDEISLIPFGNLATRMKSYEVSGVTACDHRQQILDEHGHETASEVRREEEH</sequence>
<proteinExistence type="predicted"/>